<organism evidence="1">
    <name type="scientific">marine sediment metagenome</name>
    <dbReference type="NCBI Taxonomy" id="412755"/>
    <lineage>
        <taxon>unclassified sequences</taxon>
        <taxon>metagenomes</taxon>
        <taxon>ecological metagenomes</taxon>
    </lineage>
</organism>
<accession>X1N339</accession>
<dbReference type="EMBL" id="BARV01014627">
    <property type="protein sequence ID" value="GAI21285.1"/>
    <property type="molecule type" value="Genomic_DNA"/>
</dbReference>
<evidence type="ECO:0000313" key="1">
    <source>
        <dbReference type="EMBL" id="GAI21285.1"/>
    </source>
</evidence>
<reference evidence="1" key="1">
    <citation type="journal article" date="2014" name="Front. Microbiol.">
        <title>High frequency of phylogenetically diverse reductive dehalogenase-homologous genes in deep subseafloor sedimentary metagenomes.</title>
        <authorList>
            <person name="Kawai M."/>
            <person name="Futagami T."/>
            <person name="Toyoda A."/>
            <person name="Takaki Y."/>
            <person name="Nishi S."/>
            <person name="Hori S."/>
            <person name="Arai W."/>
            <person name="Tsubouchi T."/>
            <person name="Morono Y."/>
            <person name="Uchiyama I."/>
            <person name="Ito T."/>
            <person name="Fujiyama A."/>
            <person name="Inagaki F."/>
            <person name="Takami H."/>
        </authorList>
    </citation>
    <scope>NUCLEOTIDE SEQUENCE</scope>
    <source>
        <strain evidence="1">Expedition CK06-06</strain>
    </source>
</reference>
<feature type="non-terminal residue" evidence="1">
    <location>
        <position position="1"/>
    </location>
</feature>
<comment type="caution">
    <text evidence="1">The sequence shown here is derived from an EMBL/GenBank/DDBJ whole genome shotgun (WGS) entry which is preliminary data.</text>
</comment>
<name>X1N339_9ZZZZ</name>
<gene>
    <name evidence="1" type="ORF">S06H3_25415</name>
</gene>
<sequence>RGGFYVLLFYVITIGAEAQREVFQVTMQLDNYRKE</sequence>
<dbReference type="AlphaFoldDB" id="X1N339"/>
<protein>
    <submittedName>
        <fullName evidence="1">Uncharacterized protein</fullName>
    </submittedName>
</protein>
<proteinExistence type="predicted"/>